<dbReference type="EMBL" id="JAEPRB010000025">
    <property type="protein sequence ID" value="KAG2225655.1"/>
    <property type="molecule type" value="Genomic_DNA"/>
</dbReference>
<feature type="region of interest" description="Disordered" evidence="2">
    <location>
        <begin position="54"/>
        <end position="165"/>
    </location>
</feature>
<feature type="region of interest" description="Disordered" evidence="2">
    <location>
        <begin position="1"/>
        <end position="24"/>
    </location>
</feature>
<organism evidence="4 5">
    <name type="scientific">Circinella minor</name>
    <dbReference type="NCBI Taxonomy" id="1195481"/>
    <lineage>
        <taxon>Eukaryota</taxon>
        <taxon>Fungi</taxon>
        <taxon>Fungi incertae sedis</taxon>
        <taxon>Mucoromycota</taxon>
        <taxon>Mucoromycotina</taxon>
        <taxon>Mucoromycetes</taxon>
        <taxon>Mucorales</taxon>
        <taxon>Lichtheimiaceae</taxon>
        <taxon>Circinella</taxon>
    </lineage>
</organism>
<feature type="compositionally biased region" description="Low complexity" evidence="2">
    <location>
        <begin position="8"/>
        <end position="19"/>
    </location>
</feature>
<keyword evidence="5" id="KW-1185">Reference proteome</keyword>
<name>A0A8H7SA27_9FUNG</name>
<evidence type="ECO:0000313" key="5">
    <source>
        <dbReference type="Proteomes" id="UP000646827"/>
    </source>
</evidence>
<protein>
    <recommendedName>
        <fullName evidence="3">Chromatin target of PRMT1 protein C-terminal domain-containing protein</fullName>
    </recommendedName>
</protein>
<proteinExistence type="predicted"/>
<feature type="domain" description="Chromatin target of PRMT1 protein C-terminal" evidence="3">
    <location>
        <begin position="104"/>
        <end position="197"/>
    </location>
</feature>
<keyword evidence="1" id="KW-0694">RNA-binding</keyword>
<evidence type="ECO:0000259" key="3">
    <source>
        <dbReference type="SMART" id="SM01218"/>
    </source>
</evidence>
<reference evidence="4 5" key="1">
    <citation type="submission" date="2020-12" db="EMBL/GenBank/DDBJ databases">
        <title>Metabolic potential, ecology and presence of endohyphal bacteria is reflected in genomic diversity of Mucoromycotina.</title>
        <authorList>
            <person name="Muszewska A."/>
            <person name="Okrasinska A."/>
            <person name="Steczkiewicz K."/>
            <person name="Drgas O."/>
            <person name="Orlowska M."/>
            <person name="Perlinska-Lenart U."/>
            <person name="Aleksandrzak-Piekarczyk T."/>
            <person name="Szatraj K."/>
            <person name="Zielenkiewicz U."/>
            <person name="Pilsyk S."/>
            <person name="Malc E."/>
            <person name="Mieczkowski P."/>
            <person name="Kruszewska J.S."/>
            <person name="Biernat P."/>
            <person name="Pawlowska J."/>
        </authorList>
    </citation>
    <scope>NUCLEOTIDE SEQUENCE [LARGE SCALE GENOMIC DNA]</scope>
    <source>
        <strain evidence="4 5">CBS 142.35</strain>
    </source>
</reference>
<evidence type="ECO:0000256" key="2">
    <source>
        <dbReference type="SAM" id="MobiDB-lite"/>
    </source>
</evidence>
<feature type="compositionally biased region" description="Low complexity" evidence="2">
    <location>
        <begin position="96"/>
        <end position="129"/>
    </location>
</feature>
<dbReference type="Proteomes" id="UP000646827">
    <property type="component" value="Unassembled WGS sequence"/>
</dbReference>
<gene>
    <name evidence="4" type="ORF">INT45_012127</name>
</gene>
<feature type="compositionally biased region" description="Polar residues" evidence="2">
    <location>
        <begin position="54"/>
        <end position="77"/>
    </location>
</feature>
<evidence type="ECO:0000313" key="4">
    <source>
        <dbReference type="EMBL" id="KAG2225655.1"/>
    </source>
</evidence>
<dbReference type="InterPro" id="IPR025715">
    <property type="entry name" value="FoP_C"/>
</dbReference>
<dbReference type="GO" id="GO:0003723">
    <property type="term" value="F:RNA binding"/>
    <property type="evidence" value="ECO:0007669"/>
    <property type="project" value="UniProtKB-KW"/>
</dbReference>
<dbReference type="OrthoDB" id="5599506at2759"/>
<sequence>MAPRRIYNNNNNNGGRVVTLGGGGGGLNERFSQLDKPSNKPAQRGSVFSRIRTNNINTNKPSRRNVPSIQNRLSKPVQQGGVRKRNFGSSSTQGPVRGNQRNNRGGVTRGRNSSRPGQGQQRNTNNNNRGHIKQQRGGSNAGRNVRGGRNKNDNSKKPVTAQDLDKSLDAYMMKDAKTAQTKLDDELDSYMDESGDVLMDL</sequence>
<dbReference type="SMART" id="SM01218">
    <property type="entry name" value="FoP_duplication"/>
    <property type="match status" value="1"/>
</dbReference>
<dbReference type="AlphaFoldDB" id="A0A8H7SA27"/>
<evidence type="ECO:0000256" key="1">
    <source>
        <dbReference type="ARBA" id="ARBA00022884"/>
    </source>
</evidence>
<comment type="caution">
    <text evidence="4">The sequence shown here is derived from an EMBL/GenBank/DDBJ whole genome shotgun (WGS) entry which is preliminary data.</text>
</comment>
<dbReference type="Pfam" id="PF13865">
    <property type="entry name" value="FoP_duplication"/>
    <property type="match status" value="1"/>
</dbReference>
<accession>A0A8H7SA27</accession>